<proteinExistence type="predicted"/>
<protein>
    <submittedName>
        <fullName evidence="1">Cobyric acid synthase</fullName>
    </submittedName>
</protein>
<feature type="non-terminal residue" evidence="1">
    <location>
        <position position="1"/>
    </location>
</feature>
<evidence type="ECO:0000313" key="1">
    <source>
        <dbReference type="EMBL" id="JAG41042.1"/>
    </source>
</evidence>
<accession>A0A0A9Z703</accession>
<dbReference type="EMBL" id="GBHO01002562">
    <property type="protein sequence ID" value="JAG41042.1"/>
    <property type="molecule type" value="Transcribed_RNA"/>
</dbReference>
<sequence length="122" mass="13901">GRFNDKGDFIPVLDVLLWEYMGYPRNVILDWTALDDQGKARKAGTGAWDKPKKKEEVGTALEVSGNRCPFLEQAYEHVIHYADIDLSTLKKKRRLLLSLDHLRLRKCGTPRSLKALNTGFSN</sequence>
<reference evidence="1" key="2">
    <citation type="submission" date="2014-07" db="EMBL/GenBank/DDBJ databases">
        <authorList>
            <person name="Hull J."/>
        </authorList>
    </citation>
    <scope>NUCLEOTIDE SEQUENCE</scope>
</reference>
<reference evidence="1" key="1">
    <citation type="journal article" date="2014" name="PLoS ONE">
        <title>Transcriptome-Based Identification of ABC Transporters in the Western Tarnished Plant Bug Lygus hesperus.</title>
        <authorList>
            <person name="Hull J.J."/>
            <person name="Chaney K."/>
            <person name="Geib S.M."/>
            <person name="Fabrick J.A."/>
            <person name="Brent C.S."/>
            <person name="Walsh D."/>
            <person name="Lavine L.C."/>
        </authorList>
    </citation>
    <scope>NUCLEOTIDE SEQUENCE</scope>
</reference>
<gene>
    <name evidence="1" type="primary">cobQ_0</name>
    <name evidence="1" type="ORF">CM83_102583</name>
</gene>
<name>A0A0A9Z703_LYGHE</name>
<dbReference type="AlphaFoldDB" id="A0A0A9Z703"/>
<organism evidence="1">
    <name type="scientific">Lygus hesperus</name>
    <name type="common">Western plant bug</name>
    <dbReference type="NCBI Taxonomy" id="30085"/>
    <lineage>
        <taxon>Eukaryota</taxon>
        <taxon>Metazoa</taxon>
        <taxon>Ecdysozoa</taxon>
        <taxon>Arthropoda</taxon>
        <taxon>Hexapoda</taxon>
        <taxon>Insecta</taxon>
        <taxon>Pterygota</taxon>
        <taxon>Neoptera</taxon>
        <taxon>Paraneoptera</taxon>
        <taxon>Hemiptera</taxon>
        <taxon>Heteroptera</taxon>
        <taxon>Panheteroptera</taxon>
        <taxon>Cimicomorpha</taxon>
        <taxon>Miridae</taxon>
        <taxon>Mirini</taxon>
        <taxon>Lygus</taxon>
    </lineage>
</organism>